<comment type="caution">
    <text evidence="1">The sequence shown here is derived from an EMBL/GenBank/DDBJ whole genome shotgun (WGS) entry which is preliminary data.</text>
</comment>
<reference evidence="1 2" key="1">
    <citation type="submission" date="2020-06" db="EMBL/GenBank/DDBJ databases">
        <authorList>
            <person name="Grouzdev D.S."/>
        </authorList>
    </citation>
    <scope>NUCLEOTIDE SEQUENCE [LARGE SCALE GENOMIC DNA]</scope>
    <source>
        <strain evidence="1 2">HO-A22</strain>
    </source>
</reference>
<dbReference type="EMBL" id="JABWDU010000011">
    <property type="protein sequence ID" value="NVD42829.1"/>
    <property type="molecule type" value="Genomic_DNA"/>
</dbReference>
<evidence type="ECO:0000313" key="1">
    <source>
        <dbReference type="EMBL" id="NVD42829.1"/>
    </source>
</evidence>
<proteinExistence type="predicted"/>
<organism evidence="1 2">
    <name type="scientific">Ensifer oleiphilus</name>
    <dbReference type="NCBI Taxonomy" id="2742698"/>
    <lineage>
        <taxon>Bacteria</taxon>
        <taxon>Pseudomonadati</taxon>
        <taxon>Pseudomonadota</taxon>
        <taxon>Alphaproteobacteria</taxon>
        <taxon>Hyphomicrobiales</taxon>
        <taxon>Rhizobiaceae</taxon>
        <taxon>Sinorhizobium/Ensifer group</taxon>
        <taxon>Ensifer</taxon>
    </lineage>
</organism>
<evidence type="ECO:0000313" key="2">
    <source>
        <dbReference type="Proteomes" id="UP000520198"/>
    </source>
</evidence>
<dbReference type="Proteomes" id="UP000520198">
    <property type="component" value="Unassembled WGS sequence"/>
</dbReference>
<dbReference type="AlphaFoldDB" id="A0A7Y6QC17"/>
<gene>
    <name evidence="1" type="ORF">HT585_28560</name>
</gene>
<dbReference type="RefSeq" id="WP_176356180.1">
    <property type="nucleotide sequence ID" value="NZ_JABWDU010000011.1"/>
</dbReference>
<sequence length="62" mass="7012">MTIDELFGKLLLLREMLAGERYVSPPGDPLFEVEADDEGDDFYFDEEEPVSTQLSRVGQPFG</sequence>
<protein>
    <submittedName>
        <fullName evidence="1">Uncharacterized protein</fullName>
    </submittedName>
</protein>
<name>A0A7Y6QC17_9HYPH</name>
<accession>A0A7Y6QC17</accession>
<keyword evidence="2" id="KW-1185">Reference proteome</keyword>